<reference evidence="3" key="1">
    <citation type="submission" date="2025-08" db="UniProtKB">
        <authorList>
            <consortium name="RefSeq"/>
        </authorList>
    </citation>
    <scope>IDENTIFICATION</scope>
    <source>
        <strain evidence="3">11010-0011.00</strain>
        <tissue evidence="3">Whole body</tissue>
    </source>
</reference>
<keyword evidence="2" id="KW-1185">Reference proteome</keyword>
<dbReference type="InterPro" id="IPR042401">
    <property type="entry name" value="SPMAP2-like"/>
</dbReference>
<gene>
    <name evidence="3" type="primary">LOC115633239</name>
</gene>
<dbReference type="OrthoDB" id="25466at2759"/>
<evidence type="ECO:0000256" key="1">
    <source>
        <dbReference type="ARBA" id="ARBA00022737"/>
    </source>
</evidence>
<dbReference type="PANTHER" id="PTHR15901:SF16">
    <property type="entry name" value="TESTICULAR HAPLOID EXPRESSED GENE PROTEIN"/>
    <property type="match status" value="1"/>
</dbReference>
<accession>A0A6J2UEB0</accession>
<name>A0A6J2UEB0_DROLE</name>
<evidence type="ECO:0000313" key="3">
    <source>
        <dbReference type="RefSeq" id="XP_030386495.1"/>
    </source>
</evidence>
<dbReference type="RefSeq" id="XP_030386495.1">
    <property type="nucleotide sequence ID" value="XM_030530635.1"/>
</dbReference>
<keyword evidence="1" id="KW-0677">Repeat</keyword>
<dbReference type="GeneID" id="115633239"/>
<dbReference type="PANTHER" id="PTHR15901">
    <property type="entry name" value="TESTICULAR HAPLOID EXPRESSED GENE PROTEIN"/>
    <property type="match status" value="1"/>
</dbReference>
<dbReference type="SMART" id="SM00705">
    <property type="entry name" value="THEG"/>
    <property type="match status" value="8"/>
</dbReference>
<dbReference type="AlphaFoldDB" id="A0A6J2UEB0"/>
<dbReference type="Pfam" id="PF14912">
    <property type="entry name" value="THEG"/>
    <property type="match status" value="2"/>
</dbReference>
<sequence length="352" mass="41015">MTVKRLKCDFSPEVTTCLRMRDSRRPDCCPIHDRIPYDAGCFLKDISREVNELYNRHYSRFENSERLMELALPVHRKCPYVPRCPCRFQKDIEMVQSDPPMYTRTEQLALPLVRRLHVRRKEALVKGDKIAERVLNRWLRYSYLSLYSRLSNRQPMMRPPKPKKPSKKQRVRHYQYISTLAKPKQIPEPPKPKRTSGGMDARRLNELARPRTRLPETNPPWQLTRGMKFFKPSERLKSIAKPLIRDNVHIKEEPEKVARGALKYKPSSRIKEISLPVKVFDREARAAEIADDPYAISPHALKYRVSSRIKELAEPKEFANTHIRSNPGAISPAALRAKASPRLIELARPKGG</sequence>
<proteinExistence type="predicted"/>
<organism evidence="2 3">
    <name type="scientific">Drosophila lebanonensis</name>
    <name type="common">Fruit fly</name>
    <name type="synonym">Scaptodrosophila lebanonensis</name>
    <dbReference type="NCBI Taxonomy" id="7225"/>
    <lineage>
        <taxon>Eukaryota</taxon>
        <taxon>Metazoa</taxon>
        <taxon>Ecdysozoa</taxon>
        <taxon>Arthropoda</taxon>
        <taxon>Hexapoda</taxon>
        <taxon>Insecta</taxon>
        <taxon>Pterygota</taxon>
        <taxon>Neoptera</taxon>
        <taxon>Endopterygota</taxon>
        <taxon>Diptera</taxon>
        <taxon>Brachycera</taxon>
        <taxon>Muscomorpha</taxon>
        <taxon>Ephydroidea</taxon>
        <taxon>Drosophilidae</taxon>
        <taxon>Scaptodrosophila</taxon>
    </lineage>
</organism>
<protein>
    <submittedName>
        <fullName evidence="3">Uncharacterized protein LOC115633239</fullName>
    </submittedName>
</protein>
<dbReference type="InterPro" id="IPR006623">
    <property type="entry name" value="THEG"/>
</dbReference>
<dbReference type="Proteomes" id="UP000504634">
    <property type="component" value="Unplaced"/>
</dbReference>
<evidence type="ECO:0000313" key="2">
    <source>
        <dbReference type="Proteomes" id="UP000504634"/>
    </source>
</evidence>